<keyword evidence="5" id="KW-0963">Cytoplasm</keyword>
<organism evidence="8 9">
    <name type="scientific">Cyanidium caldarium</name>
    <name type="common">Red alga</name>
    <dbReference type="NCBI Taxonomy" id="2771"/>
    <lineage>
        <taxon>Eukaryota</taxon>
        <taxon>Rhodophyta</taxon>
        <taxon>Bangiophyceae</taxon>
        <taxon>Cyanidiales</taxon>
        <taxon>Cyanidiaceae</taxon>
        <taxon>Cyanidium</taxon>
    </lineage>
</organism>
<accession>A0AAV9IWC4</accession>
<dbReference type="Proteomes" id="UP001301350">
    <property type="component" value="Unassembled WGS sequence"/>
</dbReference>
<comment type="similarity">
    <text evidence="2">Belongs to the Rab3-GAP catalytic subunit family.</text>
</comment>
<name>A0AAV9IWC4_CYACA</name>
<evidence type="ECO:0000259" key="7">
    <source>
        <dbReference type="Pfam" id="PF13890"/>
    </source>
</evidence>
<evidence type="ECO:0000313" key="8">
    <source>
        <dbReference type="EMBL" id="KAK4536589.1"/>
    </source>
</evidence>
<proteinExistence type="inferred from homology"/>
<evidence type="ECO:0000256" key="5">
    <source>
        <dbReference type="ARBA" id="ARBA00022490"/>
    </source>
</evidence>
<dbReference type="EMBL" id="JANCYW010000009">
    <property type="protein sequence ID" value="KAK4536589.1"/>
    <property type="molecule type" value="Genomic_DNA"/>
</dbReference>
<evidence type="ECO:0000256" key="6">
    <source>
        <dbReference type="SAM" id="MobiDB-lite"/>
    </source>
</evidence>
<dbReference type="InterPro" id="IPR026147">
    <property type="entry name" value="Rab3GAP1_conserved"/>
</dbReference>
<evidence type="ECO:0000256" key="1">
    <source>
        <dbReference type="ARBA" id="ARBA00004496"/>
    </source>
</evidence>
<evidence type="ECO:0000256" key="3">
    <source>
        <dbReference type="ARBA" id="ARBA00015817"/>
    </source>
</evidence>
<protein>
    <recommendedName>
        <fullName evidence="3">Rab3 GTPase-activating protein catalytic subunit</fullName>
    </recommendedName>
</protein>
<dbReference type="GO" id="GO:0005096">
    <property type="term" value="F:GTPase activator activity"/>
    <property type="evidence" value="ECO:0007669"/>
    <property type="project" value="UniProtKB-KW"/>
</dbReference>
<dbReference type="AlphaFoldDB" id="A0AAV9IWC4"/>
<dbReference type="PANTHER" id="PTHR21422">
    <property type="entry name" value="RAB3 GTPASE-ACTIVATING PROTEIN CATALYTIC SUBUNIT"/>
    <property type="match status" value="1"/>
</dbReference>
<sequence length="800" mass="88716">MREQLRRVSTSGVDDAVDYTRETRWERQLHALEDAIGRLENRVRERGAGGAIVYRERVWWDRPQSSPIGGWTSRSGTAVEVLWYREPEEVLERSGAIARLFGERAHILLRSVGPYAEPESLLGAAFLAQQRVAGGADTVPVIVQCTDSVTRRVRYLGRGVDAARHLLRYESVERAELPASLSDLDALFRFHAERLTGHSVSSLEMYAQRVVLEASFTYELALPPPAVDLGDDARADVDGDVDEEMSTGTSSLLQALRLTTSWPPISFAQLPELEPRAAPRWTVSVVLNPDAEDALRRSARSVADGRRASAHMAVALLDMAAAAQRSTINTSADATLSTPSPPPIHWRERGKAARATGQRLVQSMLHQLSEATLSGVSVAQEALDAAFQGARRGHGQLVYGLALYAAQQVRSLPHWRRLFDLLLLRLHEYWAQVESVPGVPPGEPDWRLGAMEQQLQLLNACVALLRAKSDSGTETGNSAEIGIDSSDNSNASPAPSEDAYSHDVREPRTQLRPILTSRQLQQEECALLQQPDVDAAQRFRTSRAGRVLWADMAAFKHANPRASFVDFVRWFSPRDARDHHDTLSERMQRGDGLWQVLWQEAPALPVERQPMLFDPVEAGDRALAELRDMSPPQVLGEWAVLLLQHSVRALAETYATECESIPAVQRAVQHAQQIVQAIDIGTWDVSVLGLGSVRHACDEVQHAEQVCQLAQALRALFPDAPLLAEALLEQRYASLNDDQQWAARAAVWMRFGLHDHAVQQAPIAREYVLAETDDEGRVCARTFYCITADNFTVATTQRVL</sequence>
<comment type="subcellular location">
    <subcellularLocation>
        <location evidence="1">Cytoplasm</location>
    </subcellularLocation>
</comment>
<dbReference type="PANTHER" id="PTHR21422:SF9">
    <property type="entry name" value="RAB3 GTPASE-ACTIVATING PROTEIN CATALYTIC SUBUNIT"/>
    <property type="match status" value="1"/>
</dbReference>
<feature type="region of interest" description="Disordered" evidence="6">
    <location>
        <begin position="471"/>
        <end position="506"/>
    </location>
</feature>
<evidence type="ECO:0000256" key="4">
    <source>
        <dbReference type="ARBA" id="ARBA00022468"/>
    </source>
</evidence>
<keyword evidence="4" id="KW-0343">GTPase activation</keyword>
<feature type="compositionally biased region" description="Low complexity" evidence="6">
    <location>
        <begin position="484"/>
        <end position="496"/>
    </location>
</feature>
<keyword evidence="9" id="KW-1185">Reference proteome</keyword>
<gene>
    <name evidence="8" type="ORF">CDCA_CDCA09G2614</name>
</gene>
<dbReference type="GO" id="GO:0005737">
    <property type="term" value="C:cytoplasm"/>
    <property type="evidence" value="ECO:0007669"/>
    <property type="project" value="UniProtKB-SubCell"/>
</dbReference>
<evidence type="ECO:0000313" key="9">
    <source>
        <dbReference type="Proteomes" id="UP001301350"/>
    </source>
</evidence>
<comment type="caution">
    <text evidence="8">The sequence shown here is derived from an EMBL/GenBank/DDBJ whole genome shotgun (WGS) entry which is preliminary data.</text>
</comment>
<dbReference type="InterPro" id="IPR045700">
    <property type="entry name" value="Rab3GAP1"/>
</dbReference>
<dbReference type="Pfam" id="PF13890">
    <property type="entry name" value="Rab3-GTPase_cat"/>
    <property type="match status" value="1"/>
</dbReference>
<reference evidence="8 9" key="1">
    <citation type="submission" date="2022-07" db="EMBL/GenBank/DDBJ databases">
        <title>Genome-wide signatures of adaptation to extreme environments.</title>
        <authorList>
            <person name="Cho C.H."/>
            <person name="Yoon H.S."/>
        </authorList>
    </citation>
    <scope>NUCLEOTIDE SEQUENCE [LARGE SCALE GENOMIC DNA]</scope>
    <source>
        <strain evidence="8 9">DBV 063 E5</strain>
    </source>
</reference>
<evidence type="ECO:0000256" key="2">
    <source>
        <dbReference type="ARBA" id="ARBA00008856"/>
    </source>
</evidence>
<feature type="domain" description="Rab3GAP catalytic subunit conserved" evidence="7">
    <location>
        <begin position="503"/>
        <end position="626"/>
    </location>
</feature>